<evidence type="ECO:0000313" key="2">
    <source>
        <dbReference type="EMBL" id="KAK2944687.1"/>
    </source>
</evidence>
<protein>
    <submittedName>
        <fullName evidence="2">Uncharacterized protein</fullName>
    </submittedName>
</protein>
<proteinExistence type="predicted"/>
<organism evidence="2 3">
    <name type="scientific">Blattamonas nauphoetae</name>
    <dbReference type="NCBI Taxonomy" id="2049346"/>
    <lineage>
        <taxon>Eukaryota</taxon>
        <taxon>Metamonada</taxon>
        <taxon>Preaxostyla</taxon>
        <taxon>Oxymonadida</taxon>
        <taxon>Blattamonas</taxon>
    </lineage>
</organism>
<feature type="compositionally biased region" description="Polar residues" evidence="1">
    <location>
        <begin position="258"/>
        <end position="270"/>
    </location>
</feature>
<feature type="region of interest" description="Disordered" evidence="1">
    <location>
        <begin position="1"/>
        <end position="39"/>
    </location>
</feature>
<accession>A0ABQ9WYV9</accession>
<dbReference type="Proteomes" id="UP001281761">
    <property type="component" value="Unassembled WGS sequence"/>
</dbReference>
<dbReference type="EMBL" id="JARBJD010000288">
    <property type="protein sequence ID" value="KAK2944687.1"/>
    <property type="molecule type" value="Genomic_DNA"/>
</dbReference>
<sequence>MHSKRNRSTNLLSSRVDDNGTDHALLLNPHSGRLRSPSPLLEQHPIHRQYGTKNTQPDPSGGYPSCLFADLDPENDRGVSRQTMSQNDEIGVSSYDLLDPAAFGVSPEHKTILFTPITCGLVQVPTSKLVVMPTSRYSRSQSISPELMIEQLDIDISRGILFVSHSQLSAGNTRPQQRHISATFQRKAAQNMCIHDLTSGISAFTISDSAVTRSPHSNFIAPRPLLYAIPPLNPFVSENDHSSSSAAVNTLPDGNESPLPTTLVSLTSPRFFTPSEDTSPNDPPPTSSDEQLLNVPEMDTDPVPATFTCIPPPSPLAEHPSNKESTIVALPPLRTLT</sequence>
<reference evidence="2 3" key="1">
    <citation type="journal article" date="2022" name="bioRxiv">
        <title>Genomics of Preaxostyla Flagellates Illuminates Evolutionary Transitions and the Path Towards Mitochondrial Loss.</title>
        <authorList>
            <person name="Novak L.V.F."/>
            <person name="Treitli S.C."/>
            <person name="Pyrih J."/>
            <person name="Halakuc P."/>
            <person name="Pipaliya S.V."/>
            <person name="Vacek V."/>
            <person name="Brzon O."/>
            <person name="Soukal P."/>
            <person name="Eme L."/>
            <person name="Dacks J.B."/>
            <person name="Karnkowska A."/>
            <person name="Elias M."/>
            <person name="Hampl V."/>
        </authorList>
    </citation>
    <scope>NUCLEOTIDE SEQUENCE [LARGE SCALE GENOMIC DNA]</scope>
    <source>
        <strain evidence="2">NAU3</strain>
        <tissue evidence="2">Gut</tissue>
    </source>
</reference>
<feature type="region of interest" description="Disordered" evidence="1">
    <location>
        <begin position="239"/>
        <end position="337"/>
    </location>
</feature>
<keyword evidence="3" id="KW-1185">Reference proteome</keyword>
<name>A0ABQ9WYV9_9EUKA</name>
<comment type="caution">
    <text evidence="2">The sequence shown here is derived from an EMBL/GenBank/DDBJ whole genome shotgun (WGS) entry which is preliminary data.</text>
</comment>
<evidence type="ECO:0000313" key="3">
    <source>
        <dbReference type="Proteomes" id="UP001281761"/>
    </source>
</evidence>
<evidence type="ECO:0000256" key="1">
    <source>
        <dbReference type="SAM" id="MobiDB-lite"/>
    </source>
</evidence>
<gene>
    <name evidence="2" type="ORF">BLNAU_20380</name>
</gene>